<keyword evidence="3" id="KW-1185">Reference proteome</keyword>
<comment type="caution">
    <text evidence="2">The sequence shown here is derived from an EMBL/GenBank/DDBJ whole genome shotgun (WGS) entry which is preliminary data.</text>
</comment>
<evidence type="ECO:0000259" key="1">
    <source>
        <dbReference type="Pfam" id="PF07287"/>
    </source>
</evidence>
<feature type="domain" description="Acyclic terpene utilisation N-terminal" evidence="1">
    <location>
        <begin position="236"/>
        <end position="408"/>
    </location>
</feature>
<accession>A0A4R5B6E9</accession>
<protein>
    <submittedName>
        <fullName evidence="2">Acyclic terpene utilization AtuA family protein</fullName>
    </submittedName>
</protein>
<gene>
    <name evidence="2" type="ORF">E1202_29030</name>
</gene>
<evidence type="ECO:0000313" key="2">
    <source>
        <dbReference type="EMBL" id="TDD81431.1"/>
    </source>
</evidence>
<reference evidence="2 3" key="1">
    <citation type="submission" date="2019-03" db="EMBL/GenBank/DDBJ databases">
        <title>Draft genome sequences of novel Actinobacteria.</title>
        <authorList>
            <person name="Sahin N."/>
            <person name="Ay H."/>
            <person name="Saygin H."/>
        </authorList>
    </citation>
    <scope>NUCLEOTIDE SEQUENCE [LARGE SCALE GENOMIC DNA]</scope>
    <source>
        <strain evidence="2 3">5K548</strain>
    </source>
</reference>
<dbReference type="AlphaFoldDB" id="A0A4R5B6E9"/>
<sequence>MMLSFAAIGSLGGGLNSESMDAAVKRGIDFVGADGGSTDIGPSALAGSGTIHPEATTRHDLELALRSASEAGVPLLVGSCGTSGRDWGVDWLAGMVRDWARAEGKNLKVVKIYSELDKDYVKGKLRDGKLHALHPQLPYDADTVDRSERIVAVMGVEAFQHALDMGADVVLAGRASDAAIFAAHPITQGIAPEVAWHAGKSAECGAAAATPPKLDCVHVRLDEDSFEIEAMDENLRCTPMSVAAFQLYESADPFRLAQPSGVLDTTDTCYEPVSDRAVRVSGATFEPRDGYTLKIEGVEYVGWGKLSILSVRDPVIIEHFDEWLESAVEMARKRVREEQSPELLEQTDIRVHPYGVSGTMGDWEPTPTMQGHEALLLVNVTSKDPDVAETVANIVWYTLLHQPTPYAMGYPTLAFMFAPPVLDLGKVYAFNANHVVDVESPIEPFRFVTEEVNGQ</sequence>
<evidence type="ECO:0000313" key="3">
    <source>
        <dbReference type="Proteomes" id="UP000294723"/>
    </source>
</evidence>
<feature type="domain" description="Acyclic terpene utilisation N-terminal" evidence="1">
    <location>
        <begin position="91"/>
        <end position="184"/>
    </location>
</feature>
<name>A0A4R5B6E9_9PSEU</name>
<dbReference type="Pfam" id="PF07287">
    <property type="entry name" value="AtuA"/>
    <property type="match status" value="2"/>
</dbReference>
<proteinExistence type="predicted"/>
<dbReference type="EMBL" id="SMLA01000078">
    <property type="protein sequence ID" value="TDD81431.1"/>
    <property type="molecule type" value="Genomic_DNA"/>
</dbReference>
<dbReference type="InterPro" id="IPR010839">
    <property type="entry name" value="AtuA_N"/>
</dbReference>
<dbReference type="RefSeq" id="WP_132686514.1">
    <property type="nucleotide sequence ID" value="NZ_SMLA01000078.1"/>
</dbReference>
<dbReference type="Proteomes" id="UP000294723">
    <property type="component" value="Unassembled WGS sequence"/>
</dbReference>
<organism evidence="2 3">
    <name type="scientific">Saccharopolyspora karakumensis</name>
    <dbReference type="NCBI Taxonomy" id="2530386"/>
    <lineage>
        <taxon>Bacteria</taxon>
        <taxon>Bacillati</taxon>
        <taxon>Actinomycetota</taxon>
        <taxon>Actinomycetes</taxon>
        <taxon>Pseudonocardiales</taxon>
        <taxon>Pseudonocardiaceae</taxon>
        <taxon>Saccharopolyspora</taxon>
    </lineage>
</organism>